<proteinExistence type="predicted"/>
<dbReference type="Proteomes" id="UP001597180">
    <property type="component" value="Unassembled WGS sequence"/>
</dbReference>
<accession>A0ABW3UE92</accession>
<organism evidence="3 4">
    <name type="scientific">Paenibacillus vulneris</name>
    <dbReference type="NCBI Taxonomy" id="1133364"/>
    <lineage>
        <taxon>Bacteria</taxon>
        <taxon>Bacillati</taxon>
        <taxon>Bacillota</taxon>
        <taxon>Bacilli</taxon>
        <taxon>Bacillales</taxon>
        <taxon>Paenibacillaceae</taxon>
        <taxon>Paenibacillus</taxon>
    </lineage>
</organism>
<evidence type="ECO:0000256" key="1">
    <source>
        <dbReference type="SAM" id="MobiDB-lite"/>
    </source>
</evidence>
<keyword evidence="4" id="KW-1185">Reference proteome</keyword>
<dbReference type="PROSITE" id="PS51257">
    <property type="entry name" value="PROKAR_LIPOPROTEIN"/>
    <property type="match status" value="1"/>
</dbReference>
<reference evidence="4" key="1">
    <citation type="journal article" date="2019" name="Int. J. Syst. Evol. Microbiol.">
        <title>The Global Catalogue of Microorganisms (GCM) 10K type strain sequencing project: providing services to taxonomists for standard genome sequencing and annotation.</title>
        <authorList>
            <consortium name="The Broad Institute Genomics Platform"/>
            <consortium name="The Broad Institute Genome Sequencing Center for Infectious Disease"/>
            <person name="Wu L."/>
            <person name="Ma J."/>
        </authorList>
    </citation>
    <scope>NUCLEOTIDE SEQUENCE [LARGE SCALE GENOMIC DNA]</scope>
    <source>
        <strain evidence="4">CCUG 53270</strain>
    </source>
</reference>
<evidence type="ECO:0000313" key="3">
    <source>
        <dbReference type="EMBL" id="MFD1219248.1"/>
    </source>
</evidence>
<evidence type="ECO:0000313" key="4">
    <source>
        <dbReference type="Proteomes" id="UP001597180"/>
    </source>
</evidence>
<evidence type="ECO:0008006" key="5">
    <source>
        <dbReference type="Google" id="ProtNLM"/>
    </source>
</evidence>
<feature type="signal peptide" evidence="2">
    <location>
        <begin position="1"/>
        <end position="19"/>
    </location>
</feature>
<sequence length="331" mass="37316">MNRITLMIMQLFLMIIASACGSTSSGKAENLKSQSAPFAILPSPSLSAAPSPEPEERKLTPDEEVALAYITDYLNSDDPEGKANYVKQHFAPDMQETALKYASTVTKKDKRFKDPSVKESIQMPVNGVQVTLVLIQGYEDQPCRACNNFKTIKEVILMIADNKMVWGYLKTDDFHERLSFYLLRHQFKTAAGEVPALTLTEGAPEEDQEVGLAYIHDFYNSDDLKGKRAFLFQSIQPSVTSTFYAHTQVATNKNIRLQNAKVAESLQYQLEERRGSLVLLQGECSCDNKELIILVVDAKMAWQYKKLDKLQEDIIYHLIRDKFQSPSPSPS</sequence>
<feature type="chain" id="PRO_5046558284" description="Outer membrane protein Omp28" evidence="2">
    <location>
        <begin position="20"/>
        <end position="331"/>
    </location>
</feature>
<comment type="caution">
    <text evidence="3">The sequence shown here is derived from an EMBL/GenBank/DDBJ whole genome shotgun (WGS) entry which is preliminary data.</text>
</comment>
<dbReference type="RefSeq" id="WP_345585327.1">
    <property type="nucleotide sequence ID" value="NZ_BAABJG010000002.1"/>
</dbReference>
<keyword evidence="2" id="KW-0732">Signal</keyword>
<gene>
    <name evidence="3" type="ORF">ACFQ4B_03870</name>
</gene>
<name>A0ABW3UE92_9BACL</name>
<evidence type="ECO:0000256" key="2">
    <source>
        <dbReference type="SAM" id="SignalP"/>
    </source>
</evidence>
<feature type="region of interest" description="Disordered" evidence="1">
    <location>
        <begin position="42"/>
        <end position="61"/>
    </location>
</feature>
<protein>
    <recommendedName>
        <fullName evidence="5">Outer membrane protein Omp28</fullName>
    </recommendedName>
</protein>
<dbReference type="EMBL" id="JBHTLU010000009">
    <property type="protein sequence ID" value="MFD1219248.1"/>
    <property type="molecule type" value="Genomic_DNA"/>
</dbReference>